<dbReference type="InterPro" id="IPR041527">
    <property type="entry name" value="YhcG_N"/>
</dbReference>
<reference evidence="3" key="1">
    <citation type="submission" date="2018-06" db="EMBL/GenBank/DDBJ databases">
        <authorList>
            <person name="Zhirakovskaya E."/>
        </authorList>
    </citation>
    <scope>NUCLEOTIDE SEQUENCE</scope>
</reference>
<dbReference type="PANTHER" id="PTHR30547">
    <property type="entry name" value="UNCHARACTERIZED PROTEIN YHCG-RELATED"/>
    <property type="match status" value="1"/>
</dbReference>
<dbReference type="EMBL" id="UOGD01000002">
    <property type="protein sequence ID" value="VAX14919.1"/>
    <property type="molecule type" value="Genomic_DNA"/>
</dbReference>
<gene>
    <name evidence="3" type="ORF">MNBD_IGNAVI01-1029</name>
</gene>
<proteinExistence type="predicted"/>
<feature type="domain" description="YhcG N-terminal" evidence="2">
    <location>
        <begin position="14"/>
        <end position="149"/>
    </location>
</feature>
<dbReference type="Pfam" id="PF17761">
    <property type="entry name" value="DUF1016_N"/>
    <property type="match status" value="1"/>
</dbReference>
<dbReference type="InterPro" id="IPR053148">
    <property type="entry name" value="PD-DEXK-like_domain"/>
</dbReference>
<name>A0A3B1B9L3_9ZZZZ</name>
<accession>A0A3B1B9L3</accession>
<organism evidence="3">
    <name type="scientific">hydrothermal vent metagenome</name>
    <dbReference type="NCBI Taxonomy" id="652676"/>
    <lineage>
        <taxon>unclassified sequences</taxon>
        <taxon>metagenomes</taxon>
        <taxon>ecological metagenomes</taxon>
    </lineage>
</organism>
<dbReference type="InterPro" id="IPR009362">
    <property type="entry name" value="YhcG_C"/>
</dbReference>
<feature type="domain" description="YhcG PDDEXK nuclease" evidence="1">
    <location>
        <begin position="170"/>
        <end position="321"/>
    </location>
</feature>
<evidence type="ECO:0000313" key="3">
    <source>
        <dbReference type="EMBL" id="VAX14919.1"/>
    </source>
</evidence>
<dbReference type="InterPro" id="IPR011856">
    <property type="entry name" value="tRNA_endonuc-like_dom_sf"/>
</dbReference>
<dbReference type="AlphaFoldDB" id="A0A3B1B9L3"/>
<dbReference type="Gene3D" id="3.40.1350.10">
    <property type="match status" value="1"/>
</dbReference>
<dbReference type="PANTHER" id="PTHR30547:SF5">
    <property type="entry name" value="NUCLEASE YHCG-RELATED"/>
    <property type="match status" value="1"/>
</dbReference>
<dbReference type="GO" id="GO:0003676">
    <property type="term" value="F:nucleic acid binding"/>
    <property type="evidence" value="ECO:0007669"/>
    <property type="project" value="InterPro"/>
</dbReference>
<evidence type="ECO:0000259" key="1">
    <source>
        <dbReference type="Pfam" id="PF06250"/>
    </source>
</evidence>
<sequence length="335" mass="39191">MSKDVALQLDFKKITSLITKARINALKTVNRELINLYWEVGKHVSNKVNSDNWGKSVVEELSQFIQEQHPGIKGFSRRGLFRMKQFYEAYYKNQKVSPLVTQISWTNNLIILSKCKTIEEREFYILLSAKDRLSKRELERQINSGVFERTMLANKKVPPVVRKIHPDIQNVFKDTYVFEFLDLPKEHNENDLQKALVNNLKNFLLELGRGFTFIGQEYRVQVGMHDYYIDLLLFNRTMQCLVAIELKTVEFEPEFLGKMNFYLEALDSDLKLPNENPSMGILLCKGKDTEVVEYALRRNLSPALIADYETKLIDKNILKAKLHELYEILEKNIDD</sequence>
<evidence type="ECO:0000259" key="2">
    <source>
        <dbReference type="Pfam" id="PF17761"/>
    </source>
</evidence>
<protein>
    <recommendedName>
        <fullName evidence="4">Cytoplasmic protein</fullName>
    </recommendedName>
</protein>
<dbReference type="Pfam" id="PF06250">
    <property type="entry name" value="YhcG_C"/>
    <property type="match status" value="1"/>
</dbReference>
<evidence type="ECO:0008006" key="4">
    <source>
        <dbReference type="Google" id="ProtNLM"/>
    </source>
</evidence>